<organism evidence="4 5">
    <name type="scientific">Roseateles puraquae</name>
    <dbReference type="NCBI Taxonomy" id="431059"/>
    <lineage>
        <taxon>Bacteria</taxon>
        <taxon>Pseudomonadati</taxon>
        <taxon>Pseudomonadota</taxon>
        <taxon>Betaproteobacteria</taxon>
        <taxon>Burkholderiales</taxon>
        <taxon>Sphaerotilaceae</taxon>
        <taxon>Roseateles</taxon>
    </lineage>
</organism>
<dbReference type="RefSeq" id="WP_088483668.1">
    <property type="nucleotide sequence ID" value="NZ_JBCNLH010000001.1"/>
</dbReference>
<dbReference type="PANTHER" id="PTHR35603:SF2">
    <property type="entry name" value="OUTER MEMBRANE LIPOPROTEIN"/>
    <property type="match status" value="1"/>
</dbReference>
<evidence type="ECO:0000313" key="5">
    <source>
        <dbReference type="Proteomes" id="UP000197446"/>
    </source>
</evidence>
<dbReference type="EMBL" id="NISI01000005">
    <property type="protein sequence ID" value="OWR03432.1"/>
    <property type="molecule type" value="Genomic_DNA"/>
</dbReference>
<keyword evidence="2" id="KW-0472">Membrane</keyword>
<protein>
    <recommendedName>
        <fullName evidence="6">Glycine zipper 2TM domain-containing protein</fullName>
    </recommendedName>
</protein>
<dbReference type="AlphaFoldDB" id="A0A254N9E0"/>
<dbReference type="Proteomes" id="UP000197446">
    <property type="component" value="Unassembled WGS sequence"/>
</dbReference>
<feature type="signal peptide" evidence="3">
    <location>
        <begin position="1"/>
        <end position="29"/>
    </location>
</feature>
<evidence type="ECO:0000256" key="3">
    <source>
        <dbReference type="SAM" id="SignalP"/>
    </source>
</evidence>
<evidence type="ECO:0000313" key="4">
    <source>
        <dbReference type="EMBL" id="OWR03432.1"/>
    </source>
</evidence>
<evidence type="ECO:0000256" key="1">
    <source>
        <dbReference type="ARBA" id="ARBA00004370"/>
    </source>
</evidence>
<evidence type="ECO:0000256" key="2">
    <source>
        <dbReference type="ARBA" id="ARBA00023136"/>
    </source>
</evidence>
<evidence type="ECO:0008006" key="6">
    <source>
        <dbReference type="Google" id="ProtNLM"/>
    </source>
</evidence>
<comment type="caution">
    <text evidence="4">The sequence shown here is derived from an EMBL/GenBank/DDBJ whole genome shotgun (WGS) entry which is preliminary data.</text>
</comment>
<dbReference type="OrthoDB" id="9153931at2"/>
<keyword evidence="5" id="KW-1185">Reference proteome</keyword>
<dbReference type="InterPro" id="IPR051407">
    <property type="entry name" value="Bact_OM_lipoprot/Surf_antigen"/>
</dbReference>
<dbReference type="PANTHER" id="PTHR35603">
    <property type="match status" value="1"/>
</dbReference>
<dbReference type="GO" id="GO:0016020">
    <property type="term" value="C:membrane"/>
    <property type="evidence" value="ECO:0007669"/>
    <property type="project" value="UniProtKB-SubCell"/>
</dbReference>
<reference evidence="4 5" key="1">
    <citation type="journal article" date="2007" name="Int. J. Syst. Evol. Microbiol.">
        <title>Description of Pelomonas aquatica sp. nov. and Pelomonas puraquae sp. nov., isolated from industrial and haemodialysis water.</title>
        <authorList>
            <person name="Gomila M."/>
            <person name="Bowien B."/>
            <person name="Falsen E."/>
            <person name="Moore E.R."/>
            <person name="Lalucat J."/>
        </authorList>
    </citation>
    <scope>NUCLEOTIDE SEQUENCE [LARGE SCALE GENOMIC DNA]</scope>
    <source>
        <strain evidence="4 5">CCUG 52769</strain>
    </source>
</reference>
<keyword evidence="3" id="KW-0732">Signal</keyword>
<comment type="subcellular location">
    <subcellularLocation>
        <location evidence="1">Membrane</location>
    </subcellularLocation>
</comment>
<accession>A0A254N9E0</accession>
<gene>
    <name evidence="4" type="ORF">CDO81_13095</name>
</gene>
<proteinExistence type="predicted"/>
<feature type="chain" id="PRO_5012468261" description="Glycine zipper 2TM domain-containing protein" evidence="3">
    <location>
        <begin position="30"/>
        <end position="164"/>
    </location>
</feature>
<sequence length="164" mass="16837">MTSTLQTLPRGWRALGCAAISAALLSACAVPVTRTSRVIDAPGYPPVASATYLQYGTVSRIEEISTHVGDSGGGAVLGAVIGGVVGNTIGHGMGRAAATGLGIFGGAVVGDNIERNNAAAASSVVYRVHVRFDDGSQRSFDYRGLNGLRTGERVRLDHGILDRA</sequence>
<name>A0A254N9E0_9BURK</name>